<reference evidence="2 3" key="1">
    <citation type="submission" date="2021-01" db="EMBL/GenBank/DDBJ databases">
        <title>Cercospora kikuchii MAFF 305040 whole genome shotgun sequence.</title>
        <authorList>
            <person name="Kashiwa T."/>
            <person name="Suzuki T."/>
        </authorList>
    </citation>
    <scope>NUCLEOTIDE SEQUENCE [LARGE SCALE GENOMIC DNA]</scope>
    <source>
        <strain evidence="2 3">MAFF 305040</strain>
    </source>
</reference>
<accession>A0A9P3CDP7</accession>
<proteinExistence type="predicted"/>
<dbReference type="EMBL" id="BOLY01000001">
    <property type="protein sequence ID" value="GIZ38510.1"/>
    <property type="molecule type" value="Genomic_DNA"/>
</dbReference>
<dbReference type="Proteomes" id="UP000825890">
    <property type="component" value="Unassembled WGS sequence"/>
</dbReference>
<dbReference type="OrthoDB" id="3648507at2759"/>
<feature type="region of interest" description="Disordered" evidence="1">
    <location>
        <begin position="1"/>
        <end position="32"/>
    </location>
</feature>
<evidence type="ECO:0000313" key="2">
    <source>
        <dbReference type="EMBL" id="GIZ38510.1"/>
    </source>
</evidence>
<dbReference type="RefSeq" id="XP_044652997.1">
    <property type="nucleotide sequence ID" value="XM_044797062.1"/>
</dbReference>
<dbReference type="AlphaFoldDB" id="A0A9P3CDP7"/>
<name>A0A9P3CDP7_9PEZI</name>
<comment type="caution">
    <text evidence="2">The sequence shown here is derived from an EMBL/GenBank/DDBJ whole genome shotgun (WGS) entry which is preliminary data.</text>
</comment>
<sequence length="259" mass="29376">MHEGPPREVTREDECPNAPDQTSSAKPQRRFSPVTRSALRKHILTAFLQSESSEVDELPAEVLFAIAAAVLDDKPTYKWRGTSYNVPEHMLAVGKEIIEQFSKSPEDELHPAVSSANARCEVIDLDLLSSDIEEEDIPEERTPSSPEILPSQHNRAMPRNLAEMRAILSTINLEVQYCVRQDDSPVVSLRGCYTSAKLFERIQASIPEDAQLCEVQAFIVYLQGVREIRVRKDHEPDFQKLVHRMICEDVHEGFVAIEW</sequence>
<protein>
    <submittedName>
        <fullName evidence="2">Uncharacterized protein</fullName>
    </submittedName>
</protein>
<evidence type="ECO:0000256" key="1">
    <source>
        <dbReference type="SAM" id="MobiDB-lite"/>
    </source>
</evidence>
<evidence type="ECO:0000313" key="3">
    <source>
        <dbReference type="Proteomes" id="UP000825890"/>
    </source>
</evidence>
<keyword evidence="3" id="KW-1185">Reference proteome</keyword>
<gene>
    <name evidence="2" type="ORF">CKM354_000192700</name>
</gene>
<dbReference type="GeneID" id="68287502"/>
<organism evidence="2 3">
    <name type="scientific">Cercospora kikuchii</name>
    <dbReference type="NCBI Taxonomy" id="84275"/>
    <lineage>
        <taxon>Eukaryota</taxon>
        <taxon>Fungi</taxon>
        <taxon>Dikarya</taxon>
        <taxon>Ascomycota</taxon>
        <taxon>Pezizomycotina</taxon>
        <taxon>Dothideomycetes</taxon>
        <taxon>Dothideomycetidae</taxon>
        <taxon>Mycosphaerellales</taxon>
        <taxon>Mycosphaerellaceae</taxon>
        <taxon>Cercospora</taxon>
    </lineage>
</organism>
<feature type="compositionally biased region" description="Basic and acidic residues" evidence="1">
    <location>
        <begin position="1"/>
        <end position="14"/>
    </location>
</feature>